<dbReference type="InterPro" id="IPR011712">
    <property type="entry name" value="Sig_transdc_His_kin_sub3_dim/P"/>
</dbReference>
<dbReference type="GO" id="GO:0016020">
    <property type="term" value="C:membrane"/>
    <property type="evidence" value="ECO:0007669"/>
    <property type="project" value="InterPro"/>
</dbReference>
<feature type="transmembrane region" description="Helical" evidence="9">
    <location>
        <begin position="66"/>
        <end position="83"/>
    </location>
</feature>
<dbReference type="EC" id="2.7.13.3" evidence="2"/>
<feature type="transmembrane region" description="Helical" evidence="9">
    <location>
        <begin position="166"/>
        <end position="186"/>
    </location>
</feature>
<keyword evidence="7" id="KW-0067">ATP-binding</keyword>
<comment type="caution">
    <text evidence="12">The sequence shown here is derived from an EMBL/GenBank/DDBJ whole genome shotgun (WGS) entry which is preliminary data.</text>
</comment>
<dbReference type="InterPro" id="IPR050482">
    <property type="entry name" value="Sensor_HK_TwoCompSys"/>
</dbReference>
<evidence type="ECO:0000256" key="7">
    <source>
        <dbReference type="ARBA" id="ARBA00022840"/>
    </source>
</evidence>
<proteinExistence type="predicted"/>
<dbReference type="SUPFAM" id="SSF55874">
    <property type="entry name" value="ATPase domain of HSP90 chaperone/DNA topoisomerase II/histidine kinase"/>
    <property type="match status" value="1"/>
</dbReference>
<feature type="transmembrane region" description="Helical" evidence="9">
    <location>
        <begin position="198"/>
        <end position="215"/>
    </location>
</feature>
<evidence type="ECO:0000259" key="10">
    <source>
        <dbReference type="Pfam" id="PF02518"/>
    </source>
</evidence>
<dbReference type="Pfam" id="PF02518">
    <property type="entry name" value="HATPase_c"/>
    <property type="match status" value="1"/>
</dbReference>
<dbReference type="GO" id="GO:0005524">
    <property type="term" value="F:ATP binding"/>
    <property type="evidence" value="ECO:0007669"/>
    <property type="project" value="UniProtKB-KW"/>
</dbReference>
<name>A0A0L6JIM0_9FIRM</name>
<evidence type="ECO:0000256" key="5">
    <source>
        <dbReference type="ARBA" id="ARBA00022741"/>
    </source>
</evidence>
<reference evidence="13" key="1">
    <citation type="submission" date="2015-07" db="EMBL/GenBank/DDBJ databases">
        <title>Near-Complete Genome Sequence of the Cellulolytic Bacterium Bacteroides (Pseudobacteroides) cellulosolvens ATCC 35603.</title>
        <authorList>
            <person name="Dassa B."/>
            <person name="Utturkar S.M."/>
            <person name="Klingeman D.M."/>
            <person name="Hurt R.A."/>
            <person name="Keller M."/>
            <person name="Xu J."/>
            <person name="Reddy Y.H.K."/>
            <person name="Borovok I."/>
            <person name="Grinberg I.R."/>
            <person name="Lamed R."/>
            <person name="Zhivin O."/>
            <person name="Bayer E.A."/>
            <person name="Brown S.D."/>
        </authorList>
    </citation>
    <scope>NUCLEOTIDE SEQUENCE [LARGE SCALE GENOMIC DNA]</scope>
    <source>
        <strain evidence="13">DSM 2933</strain>
    </source>
</reference>
<dbReference type="EMBL" id="LGTC01000001">
    <property type="protein sequence ID" value="KNY25580.1"/>
    <property type="molecule type" value="Genomic_DNA"/>
</dbReference>
<sequence>MLMILQQYKEQIFNIVESVYMLLFFTIIVGRRDFFYKNKVGTIIYISIYTICGYLIDTYIPKGYSTLMYSLFLYVIFLCLVKTKLLQTLYALFICFTIFFSTEILVSMFFSLYIFEKNLLSVKDDIKNFVIIGISFSVLRLIIICFLYKYKISISSFSFFRKLNPFFVAIIIHLVIIFAFINFTILGKYEKSPILYEYFSYIIMVSSIFMSFFLFRSKEKQLKLQYELEYKEKLAIANERNRISRELHDTLGHTLTLLVTLIKSSRINIKKDPEETENKLIQAADIASEGLKQIRTSISGWLPEKLNSGQITYEIRKLIEFAKDTGIDIDFSVYGKERINAPVYSEVLYKICREAITNSLRHGKATKIIVILKFKQKEIQLFVNDDGIGCRNIKKGFGLIGLEERVKDINGTLSYGTSGNRGFNIHAKIPNKVIS</sequence>
<keyword evidence="6 12" id="KW-0418">Kinase</keyword>
<protein>
    <recommendedName>
        <fullName evidence="2">histidine kinase</fullName>
        <ecNumber evidence="2">2.7.13.3</ecNumber>
    </recommendedName>
</protein>
<gene>
    <name evidence="12" type="ORF">Bccel_0840</name>
</gene>
<feature type="domain" description="Signal transduction histidine kinase subgroup 3 dimerisation and phosphoacceptor" evidence="11">
    <location>
        <begin position="239"/>
        <end position="302"/>
    </location>
</feature>
<keyword evidence="13" id="KW-1185">Reference proteome</keyword>
<dbReference type="eggNOG" id="COG4585">
    <property type="taxonomic scope" value="Bacteria"/>
</dbReference>
<evidence type="ECO:0000256" key="9">
    <source>
        <dbReference type="SAM" id="Phobius"/>
    </source>
</evidence>
<dbReference type="Gene3D" id="1.20.5.1930">
    <property type="match status" value="1"/>
</dbReference>
<dbReference type="CDD" id="cd16917">
    <property type="entry name" value="HATPase_UhpB-NarQ-NarX-like"/>
    <property type="match status" value="1"/>
</dbReference>
<evidence type="ECO:0000256" key="2">
    <source>
        <dbReference type="ARBA" id="ARBA00012438"/>
    </source>
</evidence>
<evidence type="ECO:0000256" key="8">
    <source>
        <dbReference type="ARBA" id="ARBA00023012"/>
    </source>
</evidence>
<evidence type="ECO:0000256" key="6">
    <source>
        <dbReference type="ARBA" id="ARBA00022777"/>
    </source>
</evidence>
<dbReference type="GO" id="GO:0000155">
    <property type="term" value="F:phosphorelay sensor kinase activity"/>
    <property type="evidence" value="ECO:0007669"/>
    <property type="project" value="InterPro"/>
</dbReference>
<feature type="transmembrane region" description="Helical" evidence="9">
    <location>
        <begin position="126"/>
        <end position="146"/>
    </location>
</feature>
<keyword evidence="4" id="KW-0808">Transferase</keyword>
<keyword evidence="5" id="KW-0547">Nucleotide-binding</keyword>
<evidence type="ECO:0000259" key="11">
    <source>
        <dbReference type="Pfam" id="PF07730"/>
    </source>
</evidence>
<evidence type="ECO:0000256" key="4">
    <source>
        <dbReference type="ARBA" id="ARBA00022679"/>
    </source>
</evidence>
<feature type="transmembrane region" description="Helical" evidence="9">
    <location>
        <begin position="42"/>
        <end position="60"/>
    </location>
</feature>
<dbReference type="AlphaFoldDB" id="A0A0L6JIM0"/>
<keyword evidence="9" id="KW-0472">Membrane</keyword>
<evidence type="ECO:0000256" key="3">
    <source>
        <dbReference type="ARBA" id="ARBA00022553"/>
    </source>
</evidence>
<dbReference type="InterPro" id="IPR036890">
    <property type="entry name" value="HATPase_C_sf"/>
</dbReference>
<comment type="catalytic activity">
    <reaction evidence="1">
        <text>ATP + protein L-histidine = ADP + protein N-phospho-L-histidine.</text>
        <dbReference type="EC" id="2.7.13.3"/>
    </reaction>
</comment>
<dbReference type="GO" id="GO:0046983">
    <property type="term" value="F:protein dimerization activity"/>
    <property type="evidence" value="ECO:0007669"/>
    <property type="project" value="InterPro"/>
</dbReference>
<evidence type="ECO:0000313" key="13">
    <source>
        <dbReference type="Proteomes" id="UP000036923"/>
    </source>
</evidence>
<dbReference type="Proteomes" id="UP000036923">
    <property type="component" value="Unassembled WGS sequence"/>
</dbReference>
<evidence type="ECO:0000256" key="1">
    <source>
        <dbReference type="ARBA" id="ARBA00000085"/>
    </source>
</evidence>
<evidence type="ECO:0000313" key="12">
    <source>
        <dbReference type="EMBL" id="KNY25580.1"/>
    </source>
</evidence>
<dbReference type="STRING" id="398512.Bccel_0840"/>
<keyword evidence="9" id="KW-1133">Transmembrane helix</keyword>
<organism evidence="12 13">
    <name type="scientific">Pseudobacteroides cellulosolvens ATCC 35603 = DSM 2933</name>
    <dbReference type="NCBI Taxonomy" id="398512"/>
    <lineage>
        <taxon>Bacteria</taxon>
        <taxon>Bacillati</taxon>
        <taxon>Bacillota</taxon>
        <taxon>Clostridia</taxon>
        <taxon>Eubacteriales</taxon>
        <taxon>Oscillospiraceae</taxon>
        <taxon>Pseudobacteroides</taxon>
    </lineage>
</organism>
<dbReference type="Gene3D" id="3.30.565.10">
    <property type="entry name" value="Histidine kinase-like ATPase, C-terminal domain"/>
    <property type="match status" value="1"/>
</dbReference>
<keyword evidence="9" id="KW-0812">Transmembrane</keyword>
<feature type="transmembrane region" description="Helical" evidence="9">
    <location>
        <begin position="12"/>
        <end position="30"/>
    </location>
</feature>
<accession>A0A0L6JIM0</accession>
<dbReference type="PANTHER" id="PTHR24421:SF10">
    <property type="entry name" value="NITRATE_NITRITE SENSOR PROTEIN NARQ"/>
    <property type="match status" value="1"/>
</dbReference>
<feature type="transmembrane region" description="Helical" evidence="9">
    <location>
        <begin position="90"/>
        <end position="114"/>
    </location>
</feature>
<dbReference type="Pfam" id="PF07730">
    <property type="entry name" value="HisKA_3"/>
    <property type="match status" value="1"/>
</dbReference>
<keyword evidence="8" id="KW-0902">Two-component regulatory system</keyword>
<dbReference type="PANTHER" id="PTHR24421">
    <property type="entry name" value="NITRATE/NITRITE SENSOR PROTEIN NARX-RELATED"/>
    <property type="match status" value="1"/>
</dbReference>
<keyword evidence="3" id="KW-0597">Phosphoprotein</keyword>
<dbReference type="InterPro" id="IPR003594">
    <property type="entry name" value="HATPase_dom"/>
</dbReference>
<feature type="domain" description="Histidine kinase/HSP90-like ATPase" evidence="10">
    <location>
        <begin position="347"/>
        <end position="431"/>
    </location>
</feature>